<comment type="caution">
    <text evidence="8">The sequence shown here is derived from an EMBL/GenBank/DDBJ whole genome shotgun (WGS) entry which is preliminary data.</text>
</comment>
<dbReference type="RefSeq" id="WP_074836851.1">
    <property type="nucleotide sequence ID" value="NZ_FNYY01000008.1"/>
</dbReference>
<dbReference type="SUPFAM" id="SSF74653">
    <property type="entry name" value="TolA/TonB C-terminal domain"/>
    <property type="match status" value="1"/>
</dbReference>
<comment type="subcellular location">
    <subcellularLocation>
        <location evidence="1">Membrane</location>
        <topology evidence="1">Single-pass membrane protein</topology>
    </subcellularLocation>
</comment>
<organism evidence="8 9">
    <name type="scientific">Marinovum algicola</name>
    <dbReference type="NCBI Taxonomy" id="42444"/>
    <lineage>
        <taxon>Bacteria</taxon>
        <taxon>Pseudomonadati</taxon>
        <taxon>Pseudomonadota</taxon>
        <taxon>Alphaproteobacteria</taxon>
        <taxon>Rhodobacterales</taxon>
        <taxon>Roseobacteraceae</taxon>
        <taxon>Marinovum</taxon>
    </lineage>
</organism>
<dbReference type="PROSITE" id="PS52015">
    <property type="entry name" value="TONB_CTD"/>
    <property type="match status" value="1"/>
</dbReference>
<evidence type="ECO:0000259" key="7">
    <source>
        <dbReference type="PROSITE" id="PS52015"/>
    </source>
</evidence>
<evidence type="ECO:0000256" key="5">
    <source>
        <dbReference type="SAM" id="MobiDB-lite"/>
    </source>
</evidence>
<dbReference type="GO" id="GO:0016020">
    <property type="term" value="C:membrane"/>
    <property type="evidence" value="ECO:0007669"/>
    <property type="project" value="UniProtKB-SubCell"/>
</dbReference>
<evidence type="ECO:0000256" key="6">
    <source>
        <dbReference type="SAM" id="SignalP"/>
    </source>
</evidence>
<accession>A0A975WAP1</accession>
<reference evidence="8 9" key="1">
    <citation type="submission" date="2016-10" db="EMBL/GenBank/DDBJ databases">
        <authorList>
            <person name="Varghese N."/>
            <person name="Submissions S."/>
        </authorList>
    </citation>
    <scope>NUCLEOTIDE SEQUENCE [LARGE SCALE GENOMIC DNA]</scope>
    <source>
        <strain evidence="8 9">FF3</strain>
    </source>
</reference>
<sequence>MIASSRTAKLAALSFAGLAHAAIALALAASGETMTEGSGGAAEVRLGNAFADMAAGALSAQTAQDTVAHAAPEVAPVMAERPDVLPAPQVPGISPLKAAPASELAPNRPREVVSGETPDTATLARSPRPEPTSQARKPQAQPASRQAKSAPAGARQEARAGTNAGTAAASTYPGLVMRRIAGAGRPEGRARGAAVVAFSISPGGGLSAISIARSSGTAAFDQAALAVVRNAAPFPRPPAGARRSFSIRIQGR</sequence>
<keyword evidence="4" id="KW-0472">Membrane</keyword>
<keyword evidence="6" id="KW-0732">Signal</keyword>
<feature type="chain" id="PRO_5036879708" evidence="6">
    <location>
        <begin position="22"/>
        <end position="252"/>
    </location>
</feature>
<dbReference type="InterPro" id="IPR006260">
    <property type="entry name" value="TonB/TolA_C"/>
</dbReference>
<feature type="signal peptide" evidence="6">
    <location>
        <begin position="1"/>
        <end position="21"/>
    </location>
</feature>
<feature type="region of interest" description="Disordered" evidence="5">
    <location>
        <begin position="233"/>
        <end position="252"/>
    </location>
</feature>
<feature type="compositionally biased region" description="Polar residues" evidence="5">
    <location>
        <begin position="131"/>
        <end position="147"/>
    </location>
</feature>
<dbReference type="GeneID" id="80818698"/>
<keyword evidence="9" id="KW-1185">Reference proteome</keyword>
<protein>
    <submittedName>
        <fullName evidence="8">Protein TonB</fullName>
    </submittedName>
</protein>
<dbReference type="Gene3D" id="3.30.1150.10">
    <property type="match status" value="1"/>
</dbReference>
<evidence type="ECO:0000256" key="1">
    <source>
        <dbReference type="ARBA" id="ARBA00004167"/>
    </source>
</evidence>
<dbReference type="Proteomes" id="UP000182932">
    <property type="component" value="Unassembled WGS sequence"/>
</dbReference>
<gene>
    <name evidence="8" type="ORF">SAMN04487940_10826</name>
</gene>
<dbReference type="NCBIfam" id="TIGR01352">
    <property type="entry name" value="tonB_Cterm"/>
    <property type="match status" value="1"/>
</dbReference>
<dbReference type="InterPro" id="IPR037682">
    <property type="entry name" value="TonB_C"/>
</dbReference>
<dbReference type="GO" id="GO:0055085">
    <property type="term" value="P:transmembrane transport"/>
    <property type="evidence" value="ECO:0007669"/>
    <property type="project" value="InterPro"/>
</dbReference>
<feature type="domain" description="TonB C-terminal" evidence="7">
    <location>
        <begin position="166"/>
        <end position="252"/>
    </location>
</feature>
<evidence type="ECO:0000313" key="9">
    <source>
        <dbReference type="Proteomes" id="UP000182932"/>
    </source>
</evidence>
<evidence type="ECO:0000256" key="2">
    <source>
        <dbReference type="ARBA" id="ARBA00022692"/>
    </source>
</evidence>
<feature type="compositionally biased region" description="Low complexity" evidence="5">
    <location>
        <begin position="233"/>
        <end position="243"/>
    </location>
</feature>
<dbReference type="AlphaFoldDB" id="A0A975WAP1"/>
<keyword evidence="2" id="KW-0812">Transmembrane</keyword>
<name>A0A975WAP1_9RHOB</name>
<proteinExistence type="predicted"/>
<evidence type="ECO:0000256" key="3">
    <source>
        <dbReference type="ARBA" id="ARBA00022989"/>
    </source>
</evidence>
<dbReference type="Pfam" id="PF13103">
    <property type="entry name" value="TonB_2"/>
    <property type="match status" value="1"/>
</dbReference>
<dbReference type="EMBL" id="FNYY01000008">
    <property type="protein sequence ID" value="SEJ62342.1"/>
    <property type="molecule type" value="Genomic_DNA"/>
</dbReference>
<keyword evidence="3" id="KW-1133">Transmembrane helix</keyword>
<evidence type="ECO:0000256" key="4">
    <source>
        <dbReference type="ARBA" id="ARBA00023136"/>
    </source>
</evidence>
<evidence type="ECO:0000313" key="8">
    <source>
        <dbReference type="EMBL" id="SEJ62342.1"/>
    </source>
</evidence>
<feature type="region of interest" description="Disordered" evidence="5">
    <location>
        <begin position="85"/>
        <end position="166"/>
    </location>
</feature>